<dbReference type="Proteomes" id="UP000596827">
    <property type="component" value="Unassembled WGS sequence"/>
</dbReference>
<protein>
    <submittedName>
        <fullName evidence="3">Tripartite tricarboxylate transporter substrate binding protein</fullName>
    </submittedName>
</protein>
<dbReference type="AlphaFoldDB" id="A0A923M7B2"/>
<dbReference type="PANTHER" id="PTHR42928">
    <property type="entry name" value="TRICARBOXYLATE-BINDING PROTEIN"/>
    <property type="match status" value="1"/>
</dbReference>
<evidence type="ECO:0000313" key="4">
    <source>
        <dbReference type="Proteomes" id="UP000596827"/>
    </source>
</evidence>
<comment type="similarity">
    <text evidence="1">Belongs to the UPF0065 (bug) family.</text>
</comment>
<dbReference type="Gene3D" id="3.40.190.150">
    <property type="entry name" value="Bordetella uptake gene, domain 1"/>
    <property type="match status" value="1"/>
</dbReference>
<dbReference type="InterPro" id="IPR005064">
    <property type="entry name" value="BUG"/>
</dbReference>
<dbReference type="Pfam" id="PF03401">
    <property type="entry name" value="TctC"/>
    <property type="match status" value="1"/>
</dbReference>
<accession>A0A923M7B2</accession>
<reference evidence="3" key="1">
    <citation type="submission" date="2020-08" db="EMBL/GenBank/DDBJ databases">
        <title>Ramlibacter sp. GTP1 16S ribosomal RNA gene genome sequencing and assembly.</title>
        <authorList>
            <person name="Kang M."/>
        </authorList>
    </citation>
    <scope>NUCLEOTIDE SEQUENCE</scope>
    <source>
        <strain evidence="3">GTP1</strain>
    </source>
</reference>
<keyword evidence="2" id="KW-0732">Signal</keyword>
<feature type="signal peptide" evidence="2">
    <location>
        <begin position="1"/>
        <end position="26"/>
    </location>
</feature>
<organism evidence="3 4">
    <name type="scientific">Ramlibacter albus</name>
    <dbReference type="NCBI Taxonomy" id="2079448"/>
    <lineage>
        <taxon>Bacteria</taxon>
        <taxon>Pseudomonadati</taxon>
        <taxon>Pseudomonadota</taxon>
        <taxon>Betaproteobacteria</taxon>
        <taxon>Burkholderiales</taxon>
        <taxon>Comamonadaceae</taxon>
        <taxon>Ramlibacter</taxon>
    </lineage>
</organism>
<evidence type="ECO:0000313" key="3">
    <source>
        <dbReference type="EMBL" id="MBC5763892.1"/>
    </source>
</evidence>
<feature type="chain" id="PRO_5037180726" evidence="2">
    <location>
        <begin position="27"/>
        <end position="329"/>
    </location>
</feature>
<keyword evidence="4" id="KW-1185">Reference proteome</keyword>
<dbReference type="EMBL" id="JACORU010000001">
    <property type="protein sequence ID" value="MBC5763892.1"/>
    <property type="molecule type" value="Genomic_DNA"/>
</dbReference>
<evidence type="ECO:0000256" key="2">
    <source>
        <dbReference type="SAM" id="SignalP"/>
    </source>
</evidence>
<gene>
    <name evidence="3" type="ORF">H8R02_05485</name>
</gene>
<dbReference type="CDD" id="cd07012">
    <property type="entry name" value="PBP2_Bug_TTT"/>
    <property type="match status" value="1"/>
</dbReference>
<proteinExistence type="inferred from homology"/>
<dbReference type="Gene3D" id="3.40.190.10">
    <property type="entry name" value="Periplasmic binding protein-like II"/>
    <property type="match status" value="1"/>
</dbReference>
<dbReference type="InterPro" id="IPR042100">
    <property type="entry name" value="Bug_dom1"/>
</dbReference>
<evidence type="ECO:0000256" key="1">
    <source>
        <dbReference type="ARBA" id="ARBA00006987"/>
    </source>
</evidence>
<sequence length="329" mass="35476">MQARIPRRTFLAAAIGAPFMAPGLRAAEAAWPQRPIRVVMGFPGGSQTEAFARAYGEYVTQQTGQPWYLDFKPGMNGGVGAAELKRAAPDGHTLLFTITTTLIQNRVLYRSLPYDPDKDLSVVAFMPGGNLTLSVSTTRTGATNLREFVDHVRKSPKPAVGTFGPGTHPHILFHELNRQYGLDMNIVHYKGSAQMLMDLGAGIIDAGITNHLSTMPFVQKGVARAIATIPGRSPVLPGVASLADQGATSPAVRIAGYQCCLAPGGTPPEVVERISTLFQEAGRTEKMRTLLATFGADQPAYSAEESRRRYAAEMPMWLALIKELALTPE</sequence>
<dbReference type="RefSeq" id="WP_187080308.1">
    <property type="nucleotide sequence ID" value="NZ_JACORU010000001.1"/>
</dbReference>
<dbReference type="SUPFAM" id="SSF53850">
    <property type="entry name" value="Periplasmic binding protein-like II"/>
    <property type="match status" value="1"/>
</dbReference>
<name>A0A923M7B2_9BURK</name>
<dbReference type="PANTHER" id="PTHR42928:SF5">
    <property type="entry name" value="BLR1237 PROTEIN"/>
    <property type="match status" value="1"/>
</dbReference>
<comment type="caution">
    <text evidence="3">The sequence shown here is derived from an EMBL/GenBank/DDBJ whole genome shotgun (WGS) entry which is preliminary data.</text>
</comment>